<name>T0ZKY0_9ZZZZ</name>
<feature type="non-terminal residue" evidence="3">
    <location>
        <position position="67"/>
    </location>
</feature>
<dbReference type="GO" id="GO:0031956">
    <property type="term" value="F:medium-chain fatty acid-CoA ligase activity"/>
    <property type="evidence" value="ECO:0007669"/>
    <property type="project" value="TreeGrafter"/>
</dbReference>
<comment type="caution">
    <text evidence="3">The sequence shown here is derived from an EMBL/GenBank/DDBJ whole genome shotgun (WGS) entry which is preliminary data.</text>
</comment>
<dbReference type="GO" id="GO:0006631">
    <property type="term" value="P:fatty acid metabolic process"/>
    <property type="evidence" value="ECO:0007669"/>
    <property type="project" value="TreeGrafter"/>
</dbReference>
<evidence type="ECO:0000256" key="1">
    <source>
        <dbReference type="ARBA" id="ARBA00006432"/>
    </source>
</evidence>
<organism evidence="3">
    <name type="scientific">mine drainage metagenome</name>
    <dbReference type="NCBI Taxonomy" id="410659"/>
    <lineage>
        <taxon>unclassified sequences</taxon>
        <taxon>metagenomes</taxon>
        <taxon>ecological metagenomes</taxon>
    </lineage>
</organism>
<sequence>MGDDEKTRRAWDGDWFTVGDLGRVDSEGYVYLDGRRTDLIISGGQNVYPAEIEAILGALPGVELLAA</sequence>
<gene>
    <name evidence="3" type="ORF">B1A_20735</name>
</gene>
<dbReference type="Gene3D" id="2.30.38.10">
    <property type="entry name" value="Luciferase, Domain 3"/>
    <property type="match status" value="1"/>
</dbReference>
<dbReference type="EMBL" id="AUZX01015308">
    <property type="protein sequence ID" value="EQD29394.1"/>
    <property type="molecule type" value="Genomic_DNA"/>
</dbReference>
<dbReference type="Gene3D" id="3.30.300.30">
    <property type="match status" value="1"/>
</dbReference>
<accession>T0ZKY0</accession>
<reference evidence="3" key="2">
    <citation type="journal article" date="2014" name="ISME J.">
        <title>Microbial stratification in low pH oxic and suboxic macroscopic growths along an acid mine drainage.</title>
        <authorList>
            <person name="Mendez-Garcia C."/>
            <person name="Mesa V."/>
            <person name="Sprenger R.R."/>
            <person name="Richter M."/>
            <person name="Diez M.S."/>
            <person name="Solano J."/>
            <person name="Bargiela R."/>
            <person name="Golyshina O.V."/>
            <person name="Manteca A."/>
            <person name="Ramos J.L."/>
            <person name="Gallego J.R."/>
            <person name="Llorente I."/>
            <person name="Martins Dos Santos V.A."/>
            <person name="Jensen O.N."/>
            <person name="Pelaez A.I."/>
            <person name="Sanchez J."/>
            <person name="Ferrer M."/>
        </authorList>
    </citation>
    <scope>NUCLEOTIDE SEQUENCE</scope>
</reference>
<reference evidence="3" key="1">
    <citation type="submission" date="2013-08" db="EMBL/GenBank/DDBJ databases">
        <authorList>
            <person name="Mendez C."/>
            <person name="Richter M."/>
            <person name="Ferrer M."/>
            <person name="Sanchez J."/>
        </authorList>
    </citation>
    <scope>NUCLEOTIDE SEQUENCE</scope>
</reference>
<dbReference type="PANTHER" id="PTHR43201:SF5">
    <property type="entry name" value="MEDIUM-CHAIN ACYL-COA LIGASE ACSF2, MITOCHONDRIAL"/>
    <property type="match status" value="1"/>
</dbReference>
<comment type="similarity">
    <text evidence="1">Belongs to the ATP-dependent AMP-binding enzyme family.</text>
</comment>
<protein>
    <submittedName>
        <fullName evidence="3">AMP-dependent synthetase and ligase domain protein</fullName>
    </submittedName>
</protein>
<keyword evidence="2 3" id="KW-0436">Ligase</keyword>
<dbReference type="AlphaFoldDB" id="T0ZKY0"/>
<evidence type="ECO:0000256" key="2">
    <source>
        <dbReference type="ARBA" id="ARBA00022598"/>
    </source>
</evidence>
<dbReference type="PANTHER" id="PTHR43201">
    <property type="entry name" value="ACYL-COA SYNTHETASE"/>
    <property type="match status" value="1"/>
</dbReference>
<dbReference type="InterPro" id="IPR045851">
    <property type="entry name" value="AMP-bd_C_sf"/>
</dbReference>
<evidence type="ECO:0000313" key="3">
    <source>
        <dbReference type="EMBL" id="EQD29394.1"/>
    </source>
</evidence>
<proteinExistence type="inferred from homology"/>
<dbReference type="SUPFAM" id="SSF56801">
    <property type="entry name" value="Acetyl-CoA synthetase-like"/>
    <property type="match status" value="1"/>
</dbReference>